<gene>
    <name evidence="1" type="ORF">Slati_1769400</name>
</gene>
<protein>
    <submittedName>
        <fullName evidence="1">Uncharacterized protein</fullName>
    </submittedName>
</protein>
<comment type="caution">
    <text evidence="1">The sequence shown here is derived from an EMBL/GenBank/DDBJ whole genome shotgun (WGS) entry which is preliminary data.</text>
</comment>
<name>A0AAW2X2E0_9LAMI</name>
<sequence>MDNCRNSCARKRLRAWAPIKSVNMLREMLQSITDPAKKDFHKSLVFEKPEDSNPLWKGVIRMISGAPWEETPIEKGRLRSEE</sequence>
<dbReference type="EMBL" id="JACGWN010000006">
    <property type="protein sequence ID" value="KAL0446415.1"/>
    <property type="molecule type" value="Genomic_DNA"/>
</dbReference>
<dbReference type="AlphaFoldDB" id="A0AAW2X2E0"/>
<reference evidence="1" key="1">
    <citation type="submission" date="2020-06" db="EMBL/GenBank/DDBJ databases">
        <authorList>
            <person name="Li T."/>
            <person name="Hu X."/>
            <person name="Zhang T."/>
            <person name="Song X."/>
            <person name="Zhang H."/>
            <person name="Dai N."/>
            <person name="Sheng W."/>
            <person name="Hou X."/>
            <person name="Wei L."/>
        </authorList>
    </citation>
    <scope>NUCLEOTIDE SEQUENCE</scope>
    <source>
        <strain evidence="1">KEN1</strain>
        <tissue evidence="1">Leaf</tissue>
    </source>
</reference>
<proteinExistence type="predicted"/>
<accession>A0AAW2X2E0</accession>
<evidence type="ECO:0000313" key="1">
    <source>
        <dbReference type="EMBL" id="KAL0446415.1"/>
    </source>
</evidence>
<reference evidence="1" key="2">
    <citation type="journal article" date="2024" name="Plant">
        <title>Genomic evolution and insights into agronomic trait innovations of Sesamum species.</title>
        <authorList>
            <person name="Miao H."/>
            <person name="Wang L."/>
            <person name="Qu L."/>
            <person name="Liu H."/>
            <person name="Sun Y."/>
            <person name="Le M."/>
            <person name="Wang Q."/>
            <person name="Wei S."/>
            <person name="Zheng Y."/>
            <person name="Lin W."/>
            <person name="Duan Y."/>
            <person name="Cao H."/>
            <person name="Xiong S."/>
            <person name="Wang X."/>
            <person name="Wei L."/>
            <person name="Li C."/>
            <person name="Ma Q."/>
            <person name="Ju M."/>
            <person name="Zhao R."/>
            <person name="Li G."/>
            <person name="Mu C."/>
            <person name="Tian Q."/>
            <person name="Mei H."/>
            <person name="Zhang T."/>
            <person name="Gao T."/>
            <person name="Zhang H."/>
        </authorList>
    </citation>
    <scope>NUCLEOTIDE SEQUENCE</scope>
    <source>
        <strain evidence="1">KEN1</strain>
    </source>
</reference>
<organism evidence="1">
    <name type="scientific">Sesamum latifolium</name>
    <dbReference type="NCBI Taxonomy" id="2727402"/>
    <lineage>
        <taxon>Eukaryota</taxon>
        <taxon>Viridiplantae</taxon>
        <taxon>Streptophyta</taxon>
        <taxon>Embryophyta</taxon>
        <taxon>Tracheophyta</taxon>
        <taxon>Spermatophyta</taxon>
        <taxon>Magnoliopsida</taxon>
        <taxon>eudicotyledons</taxon>
        <taxon>Gunneridae</taxon>
        <taxon>Pentapetalae</taxon>
        <taxon>asterids</taxon>
        <taxon>lamiids</taxon>
        <taxon>Lamiales</taxon>
        <taxon>Pedaliaceae</taxon>
        <taxon>Sesamum</taxon>
    </lineage>
</organism>